<evidence type="ECO:0000313" key="15">
    <source>
        <dbReference type="Proteomes" id="UP000738359"/>
    </source>
</evidence>
<feature type="transmembrane region" description="Helical" evidence="11">
    <location>
        <begin position="122"/>
        <end position="149"/>
    </location>
</feature>
<dbReference type="FunFam" id="1.20.1560.10:FF:000009">
    <property type="entry name" value="ABC transporter B family member 1"/>
    <property type="match status" value="1"/>
</dbReference>
<feature type="transmembrane region" description="Helical" evidence="11">
    <location>
        <begin position="1030"/>
        <end position="1049"/>
    </location>
</feature>
<dbReference type="CDD" id="cd18578">
    <property type="entry name" value="ABC_6TM_Pgp_ABCB1_D2_like"/>
    <property type="match status" value="1"/>
</dbReference>
<evidence type="ECO:0000256" key="7">
    <source>
        <dbReference type="ARBA" id="ARBA00022840"/>
    </source>
</evidence>
<feature type="compositionally biased region" description="Acidic residues" evidence="10">
    <location>
        <begin position="90"/>
        <end position="101"/>
    </location>
</feature>
<feature type="transmembrane region" description="Helical" evidence="11">
    <location>
        <begin position="1069"/>
        <end position="1087"/>
    </location>
</feature>
<dbReference type="FunFam" id="3.40.50.300:FF:000916">
    <property type="entry name" value="ABC transporter B family member 9"/>
    <property type="match status" value="2"/>
</dbReference>
<dbReference type="GO" id="GO:0005524">
    <property type="term" value="F:ATP binding"/>
    <property type="evidence" value="ECO:0007669"/>
    <property type="project" value="UniProtKB-KW"/>
</dbReference>
<dbReference type="PROSITE" id="PS50929">
    <property type="entry name" value="ABC_TM1F"/>
    <property type="match status" value="2"/>
</dbReference>
<feature type="compositionally biased region" description="Low complexity" evidence="10">
    <location>
        <begin position="15"/>
        <end position="27"/>
    </location>
</feature>
<evidence type="ECO:0000256" key="5">
    <source>
        <dbReference type="ARBA" id="ARBA00022737"/>
    </source>
</evidence>
<dbReference type="InterPro" id="IPR017871">
    <property type="entry name" value="ABC_transporter-like_CS"/>
</dbReference>
<evidence type="ECO:0000256" key="3">
    <source>
        <dbReference type="ARBA" id="ARBA00022448"/>
    </source>
</evidence>
<dbReference type="GO" id="GO:0015421">
    <property type="term" value="F:ABC-type oligopeptide transporter activity"/>
    <property type="evidence" value="ECO:0007669"/>
    <property type="project" value="TreeGrafter"/>
</dbReference>
<evidence type="ECO:0000256" key="11">
    <source>
        <dbReference type="SAM" id="Phobius"/>
    </source>
</evidence>
<keyword evidence="6" id="KW-0547">Nucleotide-binding</keyword>
<feature type="compositionally biased region" description="Basic residues" evidence="10">
    <location>
        <begin position="72"/>
        <end position="85"/>
    </location>
</feature>
<dbReference type="Pfam" id="PF00664">
    <property type="entry name" value="ABC_membrane"/>
    <property type="match status" value="2"/>
</dbReference>
<dbReference type="OrthoDB" id="6500128at2759"/>
<feature type="compositionally biased region" description="Basic and acidic residues" evidence="10">
    <location>
        <begin position="59"/>
        <end position="71"/>
    </location>
</feature>
<evidence type="ECO:0000313" key="14">
    <source>
        <dbReference type="EMBL" id="KAF9967325.1"/>
    </source>
</evidence>
<dbReference type="PANTHER" id="PTHR43394">
    <property type="entry name" value="ATP-DEPENDENT PERMEASE MDL1, MITOCHONDRIAL"/>
    <property type="match status" value="1"/>
</dbReference>
<sequence length="1375" mass="150053">MAEGKMELDELNTDAAQAPATAQAIASSNPAAISAAAVVPAEKTAAGSVSPSSDSTDIASEKTADPNAKKAEKSKKSKKAKKGKKKAGDSDSENDEDAEDEEPKKAVSYLELYRFATMKDRIYIFIAIISSMISGIGQPMVALLMGGVITGLTGDRTPQEKADETLKNVKLFALIGLGIFIASYLQMCFWTLAAENQVKRIREEYLHAILRQDIGWHDTGKQSESLTTRLNSDTQLIYDGMADKVGLALSSFTTFITGFVIGFVKGWKLSLVLLCAVPLIGVCAAMLSRFTVKSATKGQDSYSKAGSVAEQAFSSIRTIVAFGGQQRETDAYVKQLDEAFVTGKKKAIATGLGIGMFMLILFSTYALAFWFGAHEVYKKNMESGQVLNVFMGMIIGAFALGNIGPNASAFASAQGAAYSIFQTIDRVPTIDSSSPAGAKPENIQGHIVVRDVDFHYPSRPDVPILKKMNVEVKPGQTVALVGHSGSGKSTIVGLVERFYDPISGSITLDGIEVKDWNVTHLRDTIGIVSQEPVLFNATIKQNIAYGIRKDQAEPTDKEIEDACRLSNAHDFISRLPDKYNTMVGEKGALLSGGQKQRIAIARALIKNPRILLLDEATSALDTESERVVQAALDKAATGRSTIVIAHRLSTIMNADVIYVMDKGLVMESGTHESLLSQGGIYADFVAKQQLKTGGVDVENEYSEVQDAEIKDAPHIAIADEAVTQHGTVGDRRKSFLSTKLRRMSSARSIPRSDKSLQKVDATITIPETLEEKEAREKKERAARIRAQKAPIMRVFRTMRPEWTLVFIGAICSGGAGAIFPLFAKFFGEILNTLMSNPDLNPDYLKDTNHGALMFLIIGIGAFVSNAGSVGVFEYIGEAMSRRMRTRSFTAIITQEMGFFDREENSTGALSSRLATDAYQMHELVSQIMKLSFQTIVTVAIGLGLAFGQSWRLTLVILALIPLIGASQYFAMGTLAGFSTKTKKAYEQSGRIANEAITNIRTVVALAKESDFEARYFKVTEKPHEFALRRAYVGSIGYAMSQGVMFWTYAVGFYAGYRFVTAGLMEWEDLFTTMFYVVFMAMGLGQMASQLPRYVKGKESAINVFELLDKQTTIDAYKDGISPDRVDGYLGLENVEFHYPTRPDHQIFKGVSVSVKPSQTVALVGPSGCGKSTIIALLERWYDVLDGKATIDKYDVRDLQLNNIRKHMALVGQEPVLFDISIGENIRYGIPDGQPVDHEQVVAAARASNIHDFVMSLPNGYDTRVGDKGSQLSGGQKQRIAIARALIRDPKILLLDEATSALDSESEKLVQEALDKARAGRTTVVIAHRLRTIQDADLILVVKDGAIVESGRHYELISQGGLYAELCKKQNLEVTH</sequence>
<feature type="region of interest" description="Disordered" evidence="10">
    <location>
        <begin position="1"/>
        <end position="27"/>
    </location>
</feature>
<proteinExistence type="inferred from homology"/>
<feature type="transmembrane region" description="Helical" evidence="11">
    <location>
        <begin position="352"/>
        <end position="373"/>
    </location>
</feature>
<protein>
    <submittedName>
        <fullName evidence="14">Multidrug resistance protein 1</fullName>
    </submittedName>
</protein>
<feature type="transmembrane region" description="Helical" evidence="11">
    <location>
        <begin position="269"/>
        <end position="287"/>
    </location>
</feature>
<feature type="transmembrane region" description="Helical" evidence="11">
    <location>
        <begin position="930"/>
        <end position="948"/>
    </location>
</feature>
<dbReference type="GO" id="GO:0005743">
    <property type="term" value="C:mitochondrial inner membrane"/>
    <property type="evidence" value="ECO:0007669"/>
    <property type="project" value="TreeGrafter"/>
</dbReference>
<dbReference type="InterPro" id="IPR036640">
    <property type="entry name" value="ABC1_TM_sf"/>
</dbReference>
<comment type="similarity">
    <text evidence="2">Belongs to the ABC transporter superfamily. ABCB family. Multidrug resistance exporter (TC 3.A.1.201) subfamily.</text>
</comment>
<keyword evidence="9 11" id="KW-0472">Membrane</keyword>
<evidence type="ECO:0000256" key="10">
    <source>
        <dbReference type="SAM" id="MobiDB-lite"/>
    </source>
</evidence>
<keyword evidence="15" id="KW-1185">Reference proteome</keyword>
<dbReference type="Pfam" id="PF00005">
    <property type="entry name" value="ABC_tran"/>
    <property type="match status" value="2"/>
</dbReference>
<accession>A0A9P6JDD2</accession>
<feature type="transmembrane region" description="Helical" evidence="11">
    <location>
        <begin position="802"/>
        <end position="823"/>
    </location>
</feature>
<dbReference type="InterPro" id="IPR027417">
    <property type="entry name" value="P-loop_NTPase"/>
</dbReference>
<evidence type="ECO:0000256" key="2">
    <source>
        <dbReference type="ARBA" id="ARBA00007577"/>
    </source>
</evidence>
<dbReference type="InterPro" id="IPR003593">
    <property type="entry name" value="AAA+_ATPase"/>
</dbReference>
<dbReference type="SMART" id="SM00382">
    <property type="entry name" value="AAA"/>
    <property type="match status" value="2"/>
</dbReference>
<evidence type="ECO:0000256" key="9">
    <source>
        <dbReference type="ARBA" id="ARBA00023136"/>
    </source>
</evidence>
<feature type="domain" description="ABC transmembrane type-1" evidence="13">
    <location>
        <begin position="125"/>
        <end position="412"/>
    </location>
</feature>
<gene>
    <name evidence="14" type="primary">ABCB1_3</name>
    <name evidence="14" type="ORF">BGZ70_009950</name>
</gene>
<dbReference type="SUPFAM" id="SSF90123">
    <property type="entry name" value="ABC transporter transmembrane region"/>
    <property type="match status" value="2"/>
</dbReference>
<feature type="domain" description="ABC transmembrane type-1" evidence="13">
    <location>
        <begin position="806"/>
        <end position="1095"/>
    </location>
</feature>
<feature type="transmembrane region" description="Helical" evidence="11">
    <location>
        <begin position="385"/>
        <end position="404"/>
    </location>
</feature>
<dbReference type="InterPro" id="IPR003439">
    <property type="entry name" value="ABC_transporter-like_ATP-bd"/>
</dbReference>
<dbReference type="Gene3D" id="1.20.1560.10">
    <property type="entry name" value="ABC transporter type 1, transmembrane domain"/>
    <property type="match status" value="2"/>
</dbReference>
<feature type="transmembrane region" description="Helical" evidence="11">
    <location>
        <begin position="245"/>
        <end position="263"/>
    </location>
</feature>
<feature type="transmembrane region" description="Helical" evidence="11">
    <location>
        <begin position="954"/>
        <end position="977"/>
    </location>
</feature>
<dbReference type="EMBL" id="JAAAHY010000085">
    <property type="protein sequence ID" value="KAF9967325.1"/>
    <property type="molecule type" value="Genomic_DNA"/>
</dbReference>
<feature type="compositionally biased region" description="Polar residues" evidence="10">
    <location>
        <begin position="47"/>
        <end position="58"/>
    </location>
</feature>
<dbReference type="GO" id="GO:0090374">
    <property type="term" value="P:oligopeptide export from mitochondrion"/>
    <property type="evidence" value="ECO:0007669"/>
    <property type="project" value="TreeGrafter"/>
</dbReference>
<feature type="domain" description="ABC transporter" evidence="12">
    <location>
        <begin position="449"/>
        <end position="687"/>
    </location>
</feature>
<dbReference type="PROSITE" id="PS50893">
    <property type="entry name" value="ABC_TRANSPORTER_2"/>
    <property type="match status" value="2"/>
</dbReference>
<dbReference type="InterPro" id="IPR011527">
    <property type="entry name" value="ABC1_TM_dom"/>
</dbReference>
<dbReference type="Proteomes" id="UP000738359">
    <property type="component" value="Unassembled WGS sequence"/>
</dbReference>
<dbReference type="PANTHER" id="PTHR43394:SF27">
    <property type="entry name" value="ATP-DEPENDENT TRANSLOCASE ABCB1-LIKE"/>
    <property type="match status" value="1"/>
</dbReference>
<dbReference type="CDD" id="cd03249">
    <property type="entry name" value="ABC_MTABC3_MDL1_MDL2"/>
    <property type="match status" value="2"/>
</dbReference>
<evidence type="ECO:0000259" key="12">
    <source>
        <dbReference type="PROSITE" id="PS50893"/>
    </source>
</evidence>
<feature type="region of interest" description="Disordered" evidence="10">
    <location>
        <begin position="43"/>
        <end position="103"/>
    </location>
</feature>
<keyword evidence="8 11" id="KW-1133">Transmembrane helix</keyword>
<comment type="subcellular location">
    <subcellularLocation>
        <location evidence="1">Membrane</location>
        <topology evidence="1">Multi-pass membrane protein</topology>
    </subcellularLocation>
</comment>
<comment type="caution">
    <text evidence="14">The sequence shown here is derived from an EMBL/GenBank/DDBJ whole genome shotgun (WGS) entry which is preliminary data.</text>
</comment>
<keyword evidence="4 11" id="KW-0812">Transmembrane</keyword>
<keyword evidence="7" id="KW-0067">ATP-binding</keyword>
<dbReference type="GO" id="GO:0016887">
    <property type="term" value="F:ATP hydrolysis activity"/>
    <property type="evidence" value="ECO:0007669"/>
    <property type="project" value="InterPro"/>
</dbReference>
<keyword evidence="5" id="KW-0677">Repeat</keyword>
<dbReference type="SUPFAM" id="SSF52540">
    <property type="entry name" value="P-loop containing nucleoside triphosphate hydrolases"/>
    <property type="match status" value="2"/>
</dbReference>
<dbReference type="InterPro" id="IPR039421">
    <property type="entry name" value="Type_1_exporter"/>
</dbReference>
<feature type="transmembrane region" description="Helical" evidence="11">
    <location>
        <begin position="169"/>
        <end position="192"/>
    </location>
</feature>
<name>A0A9P6JDD2_MORAP</name>
<dbReference type="PROSITE" id="PS00211">
    <property type="entry name" value="ABC_TRANSPORTER_1"/>
    <property type="match status" value="2"/>
</dbReference>
<feature type="transmembrane region" description="Helical" evidence="11">
    <location>
        <begin position="851"/>
        <end position="876"/>
    </location>
</feature>
<dbReference type="Gene3D" id="3.40.50.300">
    <property type="entry name" value="P-loop containing nucleotide triphosphate hydrolases"/>
    <property type="match status" value="2"/>
</dbReference>
<evidence type="ECO:0000256" key="4">
    <source>
        <dbReference type="ARBA" id="ARBA00022692"/>
    </source>
</evidence>
<feature type="domain" description="ABC transporter" evidence="12">
    <location>
        <begin position="1129"/>
        <end position="1368"/>
    </location>
</feature>
<dbReference type="FunFam" id="1.20.1560.10:FF:000018">
    <property type="entry name" value="ATP-binding cassette subfamily B member 11"/>
    <property type="match status" value="1"/>
</dbReference>
<evidence type="ECO:0000256" key="6">
    <source>
        <dbReference type="ARBA" id="ARBA00022741"/>
    </source>
</evidence>
<evidence type="ECO:0000256" key="1">
    <source>
        <dbReference type="ARBA" id="ARBA00004141"/>
    </source>
</evidence>
<organism evidence="14 15">
    <name type="scientific">Mortierella alpina</name>
    <name type="common">Oleaginous fungus</name>
    <name type="synonym">Mortierella renispora</name>
    <dbReference type="NCBI Taxonomy" id="64518"/>
    <lineage>
        <taxon>Eukaryota</taxon>
        <taxon>Fungi</taxon>
        <taxon>Fungi incertae sedis</taxon>
        <taxon>Mucoromycota</taxon>
        <taxon>Mortierellomycotina</taxon>
        <taxon>Mortierellomycetes</taxon>
        <taxon>Mortierellales</taxon>
        <taxon>Mortierellaceae</taxon>
        <taxon>Mortierella</taxon>
    </lineage>
</organism>
<keyword evidence="3" id="KW-0813">Transport</keyword>
<evidence type="ECO:0000256" key="8">
    <source>
        <dbReference type="ARBA" id="ARBA00022989"/>
    </source>
</evidence>
<reference evidence="14" key="1">
    <citation type="journal article" date="2020" name="Fungal Divers.">
        <title>Resolving the Mortierellaceae phylogeny through synthesis of multi-gene phylogenetics and phylogenomics.</title>
        <authorList>
            <person name="Vandepol N."/>
            <person name="Liber J."/>
            <person name="Desiro A."/>
            <person name="Na H."/>
            <person name="Kennedy M."/>
            <person name="Barry K."/>
            <person name="Grigoriev I.V."/>
            <person name="Miller A.N."/>
            <person name="O'Donnell K."/>
            <person name="Stajich J.E."/>
            <person name="Bonito G."/>
        </authorList>
    </citation>
    <scope>NUCLEOTIDE SEQUENCE</scope>
    <source>
        <strain evidence="14">CK1249</strain>
    </source>
</reference>
<evidence type="ECO:0000259" key="13">
    <source>
        <dbReference type="PROSITE" id="PS50929"/>
    </source>
</evidence>
<dbReference type="CDD" id="cd18577">
    <property type="entry name" value="ABC_6TM_Pgp_ABCB1_D1_like"/>
    <property type="match status" value="1"/>
</dbReference>